<dbReference type="EMBL" id="JANJQO010000330">
    <property type="protein sequence ID" value="KAJ2978936.1"/>
    <property type="molecule type" value="Genomic_DNA"/>
</dbReference>
<sequence length="324" mass="35706">MVMAATPNPHTSRWFAGLFRECSQSLQQWEALAESRLAECDHLRCTIQTLQRQKSDMAAEKAFNDQLIAEQAALIRDLASNRRGAPALEIRSHDWGLEHVPPRPRTPWPSSTAATSPTVSKAKRPLLATSGHIWSFLPRPVLDTFDIIQLESRRPDVSHSKSMDVNILEESPALTAASTFHMARKGELAAAEQTVDFHHVVDSAANKSAGKKQPTRVYMDTHPLHDYEPLRKLGTSWQGTSRVGSRHTLSMVDRVQKATLSSLAHFAKLHHNNLVAPVAFYVPSDPPVAHKDAACPSQLRVGGGKSVARDVGVGCLPIVKPPWQ</sequence>
<name>A0ACC1NK09_9HYPO</name>
<comment type="caution">
    <text evidence="1">The sequence shown here is derived from an EMBL/GenBank/DDBJ whole genome shotgun (WGS) entry which is preliminary data.</text>
</comment>
<dbReference type="Proteomes" id="UP001143910">
    <property type="component" value="Unassembled WGS sequence"/>
</dbReference>
<proteinExistence type="predicted"/>
<organism evidence="1 2">
    <name type="scientific">Zarea fungicola</name>
    <dbReference type="NCBI Taxonomy" id="93591"/>
    <lineage>
        <taxon>Eukaryota</taxon>
        <taxon>Fungi</taxon>
        <taxon>Dikarya</taxon>
        <taxon>Ascomycota</taxon>
        <taxon>Pezizomycotina</taxon>
        <taxon>Sordariomycetes</taxon>
        <taxon>Hypocreomycetidae</taxon>
        <taxon>Hypocreales</taxon>
        <taxon>Cordycipitaceae</taxon>
        <taxon>Zarea</taxon>
    </lineage>
</organism>
<accession>A0ACC1NK09</accession>
<keyword evidence="2" id="KW-1185">Reference proteome</keyword>
<reference evidence="1" key="1">
    <citation type="submission" date="2022-08" db="EMBL/GenBank/DDBJ databases">
        <title>Genome Sequence of Lecanicillium fungicola.</title>
        <authorList>
            <person name="Buettner E."/>
        </authorList>
    </citation>
    <scope>NUCLEOTIDE SEQUENCE</scope>
    <source>
        <strain evidence="1">Babe33</strain>
    </source>
</reference>
<protein>
    <submittedName>
        <fullName evidence="1">Uncharacterized protein</fullName>
    </submittedName>
</protein>
<evidence type="ECO:0000313" key="1">
    <source>
        <dbReference type="EMBL" id="KAJ2978936.1"/>
    </source>
</evidence>
<evidence type="ECO:0000313" key="2">
    <source>
        <dbReference type="Proteomes" id="UP001143910"/>
    </source>
</evidence>
<gene>
    <name evidence="1" type="ORF">NQ176_g3545</name>
</gene>